<name>A0A836MQ17_9NEIS</name>
<evidence type="ECO:0000313" key="2">
    <source>
        <dbReference type="EMBL" id="KDN14414.1"/>
    </source>
</evidence>
<feature type="transmembrane region" description="Helical" evidence="1">
    <location>
        <begin position="84"/>
        <end position="102"/>
    </location>
</feature>
<protein>
    <submittedName>
        <fullName evidence="2">Uncharacterized protein</fullName>
    </submittedName>
</protein>
<evidence type="ECO:0000256" key="1">
    <source>
        <dbReference type="SAM" id="Phobius"/>
    </source>
</evidence>
<keyword evidence="1" id="KW-0812">Transmembrane</keyword>
<feature type="transmembrane region" description="Helical" evidence="1">
    <location>
        <begin position="114"/>
        <end position="136"/>
    </location>
</feature>
<comment type="caution">
    <text evidence="2">The sequence shown here is derived from an EMBL/GenBank/DDBJ whole genome shotgun (WGS) entry which is preliminary data.</text>
</comment>
<keyword evidence="1" id="KW-1133">Transmembrane helix</keyword>
<feature type="transmembrane region" description="Helical" evidence="1">
    <location>
        <begin position="26"/>
        <end position="46"/>
    </location>
</feature>
<dbReference type="Proteomes" id="UP000027170">
    <property type="component" value="Unassembled WGS sequence"/>
</dbReference>
<dbReference type="EMBL" id="JFZV01000007">
    <property type="protein sequence ID" value="KDN14414.1"/>
    <property type="molecule type" value="Genomic_DNA"/>
</dbReference>
<feature type="transmembrane region" description="Helical" evidence="1">
    <location>
        <begin position="157"/>
        <end position="179"/>
    </location>
</feature>
<organism evidence="2 3">
    <name type="scientific">Snodgrassella communis</name>
    <dbReference type="NCBI Taxonomy" id="2946699"/>
    <lineage>
        <taxon>Bacteria</taxon>
        <taxon>Pseudomonadati</taxon>
        <taxon>Pseudomonadota</taxon>
        <taxon>Betaproteobacteria</taxon>
        <taxon>Neisseriales</taxon>
        <taxon>Neisseriaceae</taxon>
        <taxon>Snodgrassella</taxon>
    </lineage>
</organism>
<accession>A0A836MQ17</accession>
<proteinExistence type="predicted"/>
<sequence>MLISILSYHLRKTAHPFFFIFNSLPVLAYAFVNSIGAIIILIFKLICQALIPKRNRATFKPNFNSFTSLPITETSTNKLNIKKLLSIAAAYLFVLTCSNSLINKGLMIPYFTDNLVDILLSIVMLLCFVLYWRYILLAFALAIKDRFTQKNITSSGLINYLTFSSAYYLLAITVLFPLIGSFCQPTDGEKFGLIFIVNYSLYIILNYIGVLIILLVKAFRKATASYTNK</sequence>
<keyword evidence="1" id="KW-0472">Membrane</keyword>
<keyword evidence="3" id="KW-1185">Reference proteome</keyword>
<dbReference type="OrthoDB" id="9969431at2"/>
<feature type="transmembrane region" description="Helical" evidence="1">
    <location>
        <begin position="191"/>
        <end position="216"/>
    </location>
</feature>
<dbReference type="AlphaFoldDB" id="A0A836MQ17"/>
<gene>
    <name evidence="2" type="ORF">SALWKB29_1503</name>
</gene>
<evidence type="ECO:0000313" key="3">
    <source>
        <dbReference type="Proteomes" id="UP000027170"/>
    </source>
</evidence>
<reference evidence="2 3" key="1">
    <citation type="submission" date="2014-03" db="EMBL/GenBank/DDBJ databases">
        <title>The genomes of two eusocial bee gut symbionts.</title>
        <authorList>
            <person name="Kwong W.K."/>
            <person name="Engel P."/>
            <person name="Koch H."/>
            <person name="Moran N.A."/>
        </authorList>
    </citation>
    <scope>NUCLEOTIDE SEQUENCE [LARGE SCALE GENOMIC DNA]</scope>
    <source>
        <strain evidence="3">wkB29</strain>
    </source>
</reference>
<dbReference type="RefSeq" id="WP_143557640.1">
    <property type="nucleotide sequence ID" value="NZ_JFZV01000007.1"/>
</dbReference>